<name>A0AAD6JNN6_9ROSI</name>
<accession>A0AAD6JNN6</accession>
<reference evidence="1 2" key="1">
    <citation type="journal article" date="2023" name="Int. J. Mol. Sci.">
        <title>De Novo Assembly and Annotation of 11 Diverse Shrub Willow (Salix) Genomes Reveals Novel Gene Organization in Sex-Linked Regions.</title>
        <authorList>
            <person name="Hyden B."/>
            <person name="Feng K."/>
            <person name="Yates T.B."/>
            <person name="Jawdy S."/>
            <person name="Cereghino C."/>
            <person name="Smart L.B."/>
            <person name="Muchero W."/>
        </authorList>
    </citation>
    <scope>NUCLEOTIDE SEQUENCE [LARGE SCALE GENOMIC DNA]</scope>
    <source>
        <tissue evidence="1">Shoot tip</tissue>
    </source>
</reference>
<dbReference type="AlphaFoldDB" id="A0AAD6JNN6"/>
<comment type="caution">
    <text evidence="1">The sequence shown here is derived from an EMBL/GenBank/DDBJ whole genome shotgun (WGS) entry which is preliminary data.</text>
</comment>
<proteinExistence type="predicted"/>
<dbReference type="Proteomes" id="UP001162972">
    <property type="component" value="Chromosome 6"/>
</dbReference>
<evidence type="ECO:0000313" key="1">
    <source>
        <dbReference type="EMBL" id="KAJ6408384.1"/>
    </source>
</evidence>
<organism evidence="1 2">
    <name type="scientific">Salix udensis</name>
    <dbReference type="NCBI Taxonomy" id="889485"/>
    <lineage>
        <taxon>Eukaryota</taxon>
        <taxon>Viridiplantae</taxon>
        <taxon>Streptophyta</taxon>
        <taxon>Embryophyta</taxon>
        <taxon>Tracheophyta</taxon>
        <taxon>Spermatophyta</taxon>
        <taxon>Magnoliopsida</taxon>
        <taxon>eudicotyledons</taxon>
        <taxon>Gunneridae</taxon>
        <taxon>Pentapetalae</taxon>
        <taxon>rosids</taxon>
        <taxon>fabids</taxon>
        <taxon>Malpighiales</taxon>
        <taxon>Salicaceae</taxon>
        <taxon>Saliceae</taxon>
        <taxon>Salix</taxon>
    </lineage>
</organism>
<keyword evidence="2" id="KW-1185">Reference proteome</keyword>
<sequence length="124" mass="13637">MGQIKFQREESRESPVRVCLSIDDDIFCRSHIPNSRALGGTATTIVSYEGGREGTCSARPAKSSLQHEEGIFIAALERESKQPTTLRWKVTAQRVVGDFGRATNPGDKDSEGCRLLILLQTTSL</sequence>
<evidence type="ECO:0000313" key="2">
    <source>
        <dbReference type="Proteomes" id="UP001162972"/>
    </source>
</evidence>
<gene>
    <name evidence="1" type="ORF">OIU84_011657</name>
</gene>
<dbReference type="EMBL" id="JAPFFJ010000016">
    <property type="protein sequence ID" value="KAJ6408384.1"/>
    <property type="molecule type" value="Genomic_DNA"/>
</dbReference>
<protein>
    <submittedName>
        <fullName evidence="1">Uncharacterized protein</fullName>
    </submittedName>
</protein>